<accession>A0ABP8DZI7</accession>
<dbReference type="Pfam" id="PF00535">
    <property type="entry name" value="Glycos_transf_2"/>
    <property type="match status" value="1"/>
</dbReference>
<dbReference type="CDD" id="cd00761">
    <property type="entry name" value="Glyco_tranf_GTA_type"/>
    <property type="match status" value="1"/>
</dbReference>
<dbReference type="RefSeq" id="WP_344793915.1">
    <property type="nucleotide sequence ID" value="NZ_BAABAU010000001.1"/>
</dbReference>
<organism evidence="2 3">
    <name type="scientific">Frondihabitans peucedani</name>
    <dbReference type="NCBI Taxonomy" id="598626"/>
    <lineage>
        <taxon>Bacteria</taxon>
        <taxon>Bacillati</taxon>
        <taxon>Actinomycetota</taxon>
        <taxon>Actinomycetes</taxon>
        <taxon>Micrococcales</taxon>
        <taxon>Microbacteriaceae</taxon>
        <taxon>Frondihabitans</taxon>
    </lineage>
</organism>
<dbReference type="InterPro" id="IPR029044">
    <property type="entry name" value="Nucleotide-diphossugar_trans"/>
</dbReference>
<protein>
    <recommendedName>
        <fullName evidence="1">Glycosyltransferase 2-like domain-containing protein</fullName>
    </recommendedName>
</protein>
<proteinExistence type="predicted"/>
<evidence type="ECO:0000313" key="3">
    <source>
        <dbReference type="Proteomes" id="UP001501594"/>
    </source>
</evidence>
<feature type="domain" description="Glycosyltransferase 2-like" evidence="1">
    <location>
        <begin position="12"/>
        <end position="172"/>
    </location>
</feature>
<name>A0ABP8DZI7_9MICO</name>
<dbReference type="Gene3D" id="3.90.550.10">
    <property type="entry name" value="Spore Coat Polysaccharide Biosynthesis Protein SpsA, Chain A"/>
    <property type="match status" value="1"/>
</dbReference>
<sequence>MTTPAAPRPLISVVIPAHDVEPWIDELLESVLAQGGDELQVIVVDDHSSDGTPARVAEFARRDRRILHHVADTRGAAAARNAGTALATGTYLVFADADDLVPRGAYAALADSLERTGSDFAIGDHLKFSPTSTWSPTARWHPFEEAVERARPGDLPALVSGRAAWNRMFRRSFWDSLDLRFPEVARNDDIVPTTRAFLGATAIDVVPECVYLYRDRPGSTSMTAGTPPAEAARLYFEQELLATRLVTAFDDPAVTEQYSALVFDADGWVHLSGYLGSLESGESADPEVLAAFAALLAEAPRVAVERATADRRALIALAEAGRIEEARSLAVAAASARVARSFDAAGLVAWARAFEALDADGGGLDLVALLREGPLTALANDAALVSADELGPVVAALAGAPSVATADTEAWESAILRWMLAAVRSGDPAAVRRVSLVRRGLPLVVDTVDVSPASLELSGPLPWPEALDGAVLLLRSEAGTAEPSLSASPTGDRWRASVAAAELPAPGRYSALVRFSAGPSVQPQDHEVVTARMPLPPIPDGSLLQPLSDRARGWVFLVDHRAPAARGLLGKVASRLRRG</sequence>
<dbReference type="PANTHER" id="PTHR22916:SF3">
    <property type="entry name" value="UDP-GLCNAC:BETAGAL BETA-1,3-N-ACETYLGLUCOSAMINYLTRANSFERASE-LIKE PROTEIN 1"/>
    <property type="match status" value="1"/>
</dbReference>
<keyword evidence="3" id="KW-1185">Reference proteome</keyword>
<gene>
    <name evidence="2" type="ORF">GCM10022256_09910</name>
</gene>
<evidence type="ECO:0000313" key="2">
    <source>
        <dbReference type="EMBL" id="GAA4265379.1"/>
    </source>
</evidence>
<reference evidence="3" key="1">
    <citation type="journal article" date="2019" name="Int. J. Syst. Evol. Microbiol.">
        <title>The Global Catalogue of Microorganisms (GCM) 10K type strain sequencing project: providing services to taxonomists for standard genome sequencing and annotation.</title>
        <authorList>
            <consortium name="The Broad Institute Genomics Platform"/>
            <consortium name="The Broad Institute Genome Sequencing Center for Infectious Disease"/>
            <person name="Wu L."/>
            <person name="Ma J."/>
        </authorList>
    </citation>
    <scope>NUCLEOTIDE SEQUENCE [LARGE SCALE GENOMIC DNA]</scope>
    <source>
        <strain evidence="3">JCM 17442</strain>
    </source>
</reference>
<dbReference type="InterPro" id="IPR001173">
    <property type="entry name" value="Glyco_trans_2-like"/>
</dbReference>
<comment type="caution">
    <text evidence="2">The sequence shown here is derived from an EMBL/GenBank/DDBJ whole genome shotgun (WGS) entry which is preliminary data.</text>
</comment>
<evidence type="ECO:0000259" key="1">
    <source>
        <dbReference type="Pfam" id="PF00535"/>
    </source>
</evidence>
<dbReference type="SUPFAM" id="SSF53448">
    <property type="entry name" value="Nucleotide-diphospho-sugar transferases"/>
    <property type="match status" value="1"/>
</dbReference>
<dbReference type="Proteomes" id="UP001501594">
    <property type="component" value="Unassembled WGS sequence"/>
</dbReference>
<dbReference type="EMBL" id="BAABAU010000001">
    <property type="protein sequence ID" value="GAA4265379.1"/>
    <property type="molecule type" value="Genomic_DNA"/>
</dbReference>
<dbReference type="PANTHER" id="PTHR22916">
    <property type="entry name" value="GLYCOSYLTRANSFERASE"/>
    <property type="match status" value="1"/>
</dbReference>